<sequence length="99" mass="11345">MIKIVKAETLTSLLIAISLFMILFLAYANWQSLQNKQANYLYQKQQALQIAENQLNLKAINEPCEKIVKQNNLNFEISCLEQKITVIFPLGKIELSSTE</sequence>
<evidence type="ECO:0000313" key="3">
    <source>
        <dbReference type="EMBL" id="MBV6547453.1"/>
    </source>
</evidence>
<feature type="transmembrane region" description="Helical" evidence="1">
    <location>
        <begin position="12"/>
        <end position="30"/>
    </location>
</feature>
<reference evidence="3 5" key="1">
    <citation type="journal article" date="2021" name="Mol. Ecol.">
        <title>Polar bear-adapted Ursidibacter maritimus are remarkably conserved after generations in captivity.</title>
        <authorList>
            <person name="Espinosa-Gongora C."/>
            <person name="Hansen M.J."/>
            <person name="Bertelsen M.F."/>
            <person name="Bojesen A.M."/>
        </authorList>
    </citation>
    <scope>NUCLEOTIDE SEQUENCE</scope>
    <source>
        <strain evidence="3">Pb43105x</strain>
        <strain evidence="2 5">Pb43106</strain>
    </source>
</reference>
<comment type="caution">
    <text evidence="3">The sequence shown here is derived from an EMBL/GenBank/DDBJ whole genome shotgun (WGS) entry which is preliminary data.</text>
</comment>
<protein>
    <submittedName>
        <fullName evidence="3">DUF5374 domain-containing protein</fullName>
    </submittedName>
</protein>
<gene>
    <name evidence="2" type="ORF">HT657_05720</name>
    <name evidence="3" type="ORF">HT672_09250</name>
</gene>
<dbReference type="OrthoDB" id="5690594at2"/>
<evidence type="ECO:0000313" key="5">
    <source>
        <dbReference type="Proteomes" id="UP001196379"/>
    </source>
</evidence>
<keyword evidence="5" id="KW-1185">Reference proteome</keyword>
<proteinExistence type="predicted"/>
<dbReference type="GeneID" id="65548145"/>
<accession>A0A949WQC2</accession>
<dbReference type="AlphaFoldDB" id="A0A949WQC2"/>
<keyword evidence="1" id="KW-1133">Transmembrane helix</keyword>
<evidence type="ECO:0000256" key="1">
    <source>
        <dbReference type="SAM" id="Phobius"/>
    </source>
</evidence>
<evidence type="ECO:0000313" key="4">
    <source>
        <dbReference type="Proteomes" id="UP000732858"/>
    </source>
</evidence>
<dbReference type="EMBL" id="JABUMC010000027">
    <property type="protein sequence ID" value="MBV6547453.1"/>
    <property type="molecule type" value="Genomic_DNA"/>
</dbReference>
<evidence type="ECO:0000313" key="2">
    <source>
        <dbReference type="EMBL" id="MBV6531634.1"/>
    </source>
</evidence>
<dbReference type="Proteomes" id="UP001196379">
    <property type="component" value="Unassembled WGS sequence"/>
</dbReference>
<dbReference type="RefSeq" id="WP_157402358.1">
    <property type="nucleotide sequence ID" value="NZ_JABULY010000002.1"/>
</dbReference>
<keyword evidence="1" id="KW-0812">Transmembrane</keyword>
<dbReference type="Proteomes" id="UP000732858">
    <property type="component" value="Unassembled WGS sequence"/>
</dbReference>
<organism evidence="3 4">
    <name type="scientific">Ursidibacter maritimus</name>
    <dbReference type="NCBI Taxonomy" id="1331689"/>
    <lineage>
        <taxon>Bacteria</taxon>
        <taxon>Pseudomonadati</taxon>
        <taxon>Pseudomonadota</taxon>
        <taxon>Gammaproteobacteria</taxon>
        <taxon>Pasteurellales</taxon>
        <taxon>Pasteurellaceae</taxon>
        <taxon>Ursidibacter</taxon>
    </lineage>
</organism>
<dbReference type="Pfam" id="PF17344">
    <property type="entry name" value="DUF5374"/>
    <property type="match status" value="1"/>
</dbReference>
<dbReference type="EMBL" id="JABULY010000002">
    <property type="protein sequence ID" value="MBV6531634.1"/>
    <property type="molecule type" value="Genomic_DNA"/>
</dbReference>
<name>A0A949WQC2_9PAST</name>
<keyword evidence="1" id="KW-0472">Membrane</keyword>
<dbReference type="InterPro" id="IPR020511">
    <property type="entry name" value="Uncharacterised_HI0941"/>
</dbReference>